<dbReference type="EMBL" id="GISG01252152">
    <property type="protein sequence ID" value="MBA4671718.1"/>
    <property type="molecule type" value="Transcribed_RNA"/>
</dbReference>
<reference evidence="1" key="2">
    <citation type="submission" date="2020-07" db="EMBL/GenBank/DDBJ databases">
        <authorList>
            <person name="Vera ALvarez R."/>
            <person name="Arias-Moreno D.M."/>
            <person name="Jimenez-Jacinto V."/>
            <person name="Jimenez-Bremont J.F."/>
            <person name="Swaminathan K."/>
            <person name="Moose S.P."/>
            <person name="Guerrero-Gonzalez M.L."/>
            <person name="Marino-Ramirez L."/>
            <person name="Landsman D."/>
            <person name="Rodriguez-Kessler M."/>
            <person name="Delgado-Sanchez P."/>
        </authorList>
    </citation>
    <scope>NUCLEOTIDE SEQUENCE</scope>
    <source>
        <tissue evidence="1">Cladode</tissue>
    </source>
</reference>
<dbReference type="AlphaFoldDB" id="A0A7C9ALV0"/>
<sequence length="105" mass="11721">MLLESTQGYFTNMLPTLYSTTPTFPNGSSAALVRLMSRKRSGGYNRRTCPSLCVGTPISSRNLTIGFRCDSTGNRRRRGNDSIRYLNEVSQDPNISRPPRLASIF</sequence>
<reference evidence="1" key="1">
    <citation type="journal article" date="2013" name="J. Plant Res.">
        <title>Effect of fungi and light on seed germination of three Opuntia species from semiarid lands of central Mexico.</title>
        <authorList>
            <person name="Delgado-Sanchez P."/>
            <person name="Jimenez-Bremont J.F."/>
            <person name="Guerrero-Gonzalez Mde L."/>
            <person name="Flores J."/>
        </authorList>
    </citation>
    <scope>NUCLEOTIDE SEQUENCE</scope>
    <source>
        <tissue evidence="1">Cladode</tissue>
    </source>
</reference>
<accession>A0A7C9ALV0</accession>
<evidence type="ECO:0000313" key="1">
    <source>
        <dbReference type="EMBL" id="MBA4671718.1"/>
    </source>
</evidence>
<protein>
    <submittedName>
        <fullName evidence="1">Uncharacterized protein</fullName>
    </submittedName>
</protein>
<proteinExistence type="predicted"/>
<dbReference type="EMBL" id="GISG01252151">
    <property type="protein sequence ID" value="MBA4671717.1"/>
    <property type="molecule type" value="Transcribed_RNA"/>
</dbReference>
<organism evidence="1">
    <name type="scientific">Opuntia streptacantha</name>
    <name type="common">Prickly pear cactus</name>
    <name type="synonym">Opuntia cardona</name>
    <dbReference type="NCBI Taxonomy" id="393608"/>
    <lineage>
        <taxon>Eukaryota</taxon>
        <taxon>Viridiplantae</taxon>
        <taxon>Streptophyta</taxon>
        <taxon>Embryophyta</taxon>
        <taxon>Tracheophyta</taxon>
        <taxon>Spermatophyta</taxon>
        <taxon>Magnoliopsida</taxon>
        <taxon>eudicotyledons</taxon>
        <taxon>Gunneridae</taxon>
        <taxon>Pentapetalae</taxon>
        <taxon>Caryophyllales</taxon>
        <taxon>Cactineae</taxon>
        <taxon>Cactaceae</taxon>
        <taxon>Opuntioideae</taxon>
        <taxon>Opuntia</taxon>
    </lineage>
</organism>
<name>A0A7C9ALV0_OPUST</name>